<evidence type="ECO:0000313" key="2">
    <source>
        <dbReference type="EMBL" id="CAD7666792.1"/>
    </source>
</evidence>
<sequence length="65" mass="7172">MAAPSSQQLSQNPCRAGPSSLGTLSQNVPHIPPLWLTLLRQRSCRPSRAPGRLGPCWEDCIHQRL</sequence>
<dbReference type="EMBL" id="CAJHUB010000636">
    <property type="protein sequence ID" value="CAD7666792.1"/>
    <property type="molecule type" value="Genomic_DNA"/>
</dbReference>
<protein>
    <submittedName>
        <fullName evidence="2">(raccoon dog) hypothetical protein</fullName>
    </submittedName>
</protein>
<reference evidence="2" key="1">
    <citation type="submission" date="2020-12" db="EMBL/GenBank/DDBJ databases">
        <authorList>
            <consortium name="Molecular Ecology Group"/>
        </authorList>
    </citation>
    <scope>NUCLEOTIDE SEQUENCE</scope>
    <source>
        <strain evidence="2">TBG_1078</strain>
    </source>
</reference>
<keyword evidence="3" id="KW-1185">Reference proteome</keyword>
<evidence type="ECO:0000256" key="1">
    <source>
        <dbReference type="SAM" id="MobiDB-lite"/>
    </source>
</evidence>
<name>A0A811XVS7_NYCPR</name>
<evidence type="ECO:0000313" key="3">
    <source>
        <dbReference type="Proteomes" id="UP000645828"/>
    </source>
</evidence>
<proteinExistence type="predicted"/>
<feature type="region of interest" description="Disordered" evidence="1">
    <location>
        <begin position="1"/>
        <end position="26"/>
    </location>
</feature>
<comment type="caution">
    <text evidence="2">The sequence shown here is derived from an EMBL/GenBank/DDBJ whole genome shotgun (WGS) entry which is preliminary data.</text>
</comment>
<feature type="compositionally biased region" description="Polar residues" evidence="1">
    <location>
        <begin position="1"/>
        <end position="13"/>
    </location>
</feature>
<accession>A0A811XVS7</accession>
<dbReference type="AlphaFoldDB" id="A0A811XVS7"/>
<gene>
    <name evidence="2" type="ORF">NYPRO_LOCUS271</name>
</gene>
<organism evidence="2 3">
    <name type="scientific">Nyctereutes procyonoides</name>
    <name type="common">Raccoon dog</name>
    <name type="synonym">Canis procyonoides</name>
    <dbReference type="NCBI Taxonomy" id="34880"/>
    <lineage>
        <taxon>Eukaryota</taxon>
        <taxon>Metazoa</taxon>
        <taxon>Chordata</taxon>
        <taxon>Craniata</taxon>
        <taxon>Vertebrata</taxon>
        <taxon>Euteleostomi</taxon>
        <taxon>Mammalia</taxon>
        <taxon>Eutheria</taxon>
        <taxon>Laurasiatheria</taxon>
        <taxon>Carnivora</taxon>
        <taxon>Caniformia</taxon>
        <taxon>Canidae</taxon>
        <taxon>Nyctereutes</taxon>
    </lineage>
</organism>
<dbReference type="Proteomes" id="UP000645828">
    <property type="component" value="Unassembled WGS sequence"/>
</dbReference>